<dbReference type="OrthoDB" id="19482at2759"/>
<evidence type="ECO:0000313" key="2">
    <source>
        <dbReference type="EMBL" id="TRM67619.1"/>
    </source>
</evidence>
<feature type="compositionally biased region" description="Polar residues" evidence="1">
    <location>
        <begin position="88"/>
        <end position="101"/>
    </location>
</feature>
<proteinExistence type="predicted"/>
<feature type="compositionally biased region" description="Low complexity" evidence="1">
    <location>
        <begin position="141"/>
        <end position="150"/>
    </location>
</feature>
<feature type="region of interest" description="Disordered" evidence="1">
    <location>
        <begin position="525"/>
        <end position="551"/>
    </location>
</feature>
<feature type="compositionally biased region" description="Low complexity" evidence="1">
    <location>
        <begin position="59"/>
        <end position="73"/>
    </location>
</feature>
<feature type="compositionally biased region" description="Basic and acidic residues" evidence="1">
    <location>
        <begin position="406"/>
        <end position="416"/>
    </location>
</feature>
<sequence>MGSMSFDGFSNIYAQPQAQPSLHPSQYPAQQQQQPSQADWQAQSFNGAFYGSQRPAQSGMQEQQQYYMNEQGQVAAYGNGGQPRNVEQRMNPQTHQAQLSAQYYRRSYTGGAQQQQFYNGASPRPPPPRNELELALGMPAAASESPSFAPHNSSQLPPTTQKVYPPVPTPADNALSMQIKQILEQLSTMKRDGESERERTTARENHLQDELSAVKSDLANRVERFEHIERSLREQIAGLWNQLNSLSHSPPQAWAQLRFAAPHPSMQTGMPPPSPVSLPSVESPYADSPAMRHQLLAPPQNAGYMPPSSLPQQQMMRLRHESSPMFAVAHPPPLPPSQHASASALLPHQVVLPPSSPHQQAGQAPMPTISRFQVKAEPQVSGPLPPSQAPSGQPAPSQTPTSLGKRKSEDDMESTHQKSPRFNIVNITTLPDALFAHTLHCMRISEDEMLPDEPAEPGLPWPPSEPVRFAWSVTLRRSKHNQAMARRIAADLSQNRGRYPAVPAQELEEDALVAAMAPVYEALRERYKQQGRSRKRPTSQAKSAKARQGGR</sequence>
<protein>
    <submittedName>
        <fullName evidence="2">Uncharacterized protein</fullName>
    </submittedName>
</protein>
<dbReference type="Proteomes" id="UP000320762">
    <property type="component" value="Unassembled WGS sequence"/>
</dbReference>
<reference evidence="2 3" key="1">
    <citation type="journal article" date="2019" name="New Phytol.">
        <title>Comparative genomics reveals unique wood-decay strategies and fruiting body development in the Schizophyllaceae.</title>
        <authorList>
            <person name="Almasi E."/>
            <person name="Sahu N."/>
            <person name="Krizsan K."/>
            <person name="Balint B."/>
            <person name="Kovacs G.M."/>
            <person name="Kiss B."/>
            <person name="Cseklye J."/>
            <person name="Drula E."/>
            <person name="Henrissat B."/>
            <person name="Nagy I."/>
            <person name="Chovatia M."/>
            <person name="Adam C."/>
            <person name="LaButti K."/>
            <person name="Lipzen A."/>
            <person name="Riley R."/>
            <person name="Grigoriev I.V."/>
            <person name="Nagy L.G."/>
        </authorList>
    </citation>
    <scope>NUCLEOTIDE SEQUENCE [LARGE SCALE GENOMIC DNA]</scope>
    <source>
        <strain evidence="2 3">NL-1724</strain>
    </source>
</reference>
<feature type="compositionally biased region" description="Polar residues" evidence="1">
    <location>
        <begin position="12"/>
        <end position="23"/>
    </location>
</feature>
<name>A0A550CS76_9AGAR</name>
<comment type="caution">
    <text evidence="2">The sequence shown here is derived from an EMBL/GenBank/DDBJ whole genome shotgun (WGS) entry which is preliminary data.</text>
</comment>
<feature type="region of interest" description="Disordered" evidence="1">
    <location>
        <begin position="141"/>
        <end position="167"/>
    </location>
</feature>
<feature type="compositionally biased region" description="Low complexity" evidence="1">
    <location>
        <begin position="24"/>
        <end position="44"/>
    </location>
</feature>
<feature type="region of interest" description="Disordered" evidence="1">
    <location>
        <begin position="376"/>
        <end position="423"/>
    </location>
</feature>
<dbReference type="EMBL" id="VDMD01000002">
    <property type="protein sequence ID" value="TRM67619.1"/>
    <property type="molecule type" value="Genomic_DNA"/>
</dbReference>
<feature type="region of interest" description="Disordered" evidence="1">
    <location>
        <begin position="264"/>
        <end position="286"/>
    </location>
</feature>
<gene>
    <name evidence="2" type="ORF">BD626DRAFT_564541</name>
</gene>
<evidence type="ECO:0000313" key="3">
    <source>
        <dbReference type="Proteomes" id="UP000320762"/>
    </source>
</evidence>
<dbReference type="AlphaFoldDB" id="A0A550CS76"/>
<feature type="compositionally biased region" description="Basic and acidic residues" evidence="1">
    <location>
        <begin position="189"/>
        <end position="209"/>
    </location>
</feature>
<organism evidence="2 3">
    <name type="scientific">Schizophyllum amplum</name>
    <dbReference type="NCBI Taxonomy" id="97359"/>
    <lineage>
        <taxon>Eukaryota</taxon>
        <taxon>Fungi</taxon>
        <taxon>Dikarya</taxon>
        <taxon>Basidiomycota</taxon>
        <taxon>Agaricomycotina</taxon>
        <taxon>Agaricomycetes</taxon>
        <taxon>Agaricomycetidae</taxon>
        <taxon>Agaricales</taxon>
        <taxon>Schizophyllaceae</taxon>
        <taxon>Schizophyllum</taxon>
    </lineage>
</organism>
<accession>A0A550CS76</accession>
<feature type="region of interest" description="Disordered" evidence="1">
    <location>
        <begin position="1"/>
        <end position="101"/>
    </location>
</feature>
<feature type="region of interest" description="Disordered" evidence="1">
    <location>
        <begin position="189"/>
        <end position="211"/>
    </location>
</feature>
<keyword evidence="3" id="KW-1185">Reference proteome</keyword>
<dbReference type="STRING" id="97359.A0A550CS76"/>
<evidence type="ECO:0000256" key="1">
    <source>
        <dbReference type="SAM" id="MobiDB-lite"/>
    </source>
</evidence>
<feature type="compositionally biased region" description="Low complexity" evidence="1">
    <location>
        <begin position="389"/>
        <end position="402"/>
    </location>
</feature>
<feature type="compositionally biased region" description="Polar residues" evidence="1">
    <location>
        <begin position="151"/>
        <end position="162"/>
    </location>
</feature>